<sequence length="925" mass="104243">MEAASGLVKTSVDLFNLLHASYQKLKQLPKDVDFIQSELRSIEEAIIKNSSNADQNWTSSSWIADLKLIRQKIEDAVDFYNYRVICKEDDPGVLYGAYHSAKTFLAGPRSKLLKDIMDIKQLISEAKERKGYHRQDPPPANHATTDRAYQHANEANPQGLETPKGELIQLLRASSESSKKLRVIAISGLGGTGKTILAKEACNQVHYKDKEFDCCSWVTASTIAIKLIARDVNKLLVHIFDKLEPPPQGTSNHLATGPPSEENISEHLRQVLENKRYIIRIDDLQMETGLWMNIQCAFPDNNKSSRIIVTTTNDKLAQICSLNCRVLRMQPLDMGSAHALLERELPVVHRCPTNLNQSLEMILKSCECHPLAIVNMACHIRETGNRWEWDHDKCEQACNGIGSGLVNGTGAFVGMSQVLNRTYSSVNYNTMTCLLSLSTYPKNHVIKRKSLIRRWLAERLITCKDKRSGEDILNECFTNLVEHNFIIPVKISISGEVKAFRVHQMMLQFIKAKANSENFVTWIHIHEGQEKEQVNNICRLYIHNSSPKDPSIGNKTELSRVRSLTFSGLASKTLMNFKDFKLLRVLDLECCENLKNANLDTICRSSMLKYISIRGNEGVSKLPPSIVKLQYLETLDIRETKVDILAMEVIKLPQLAHLFGEFQIPSELSNLETLFTNNISNLHTLTTPRSEVIEEDLLLSLKSCFQRKLSAPNLSLGSLCIDFSDVRDLDFLHRLEEPSFLHSLKLRGKFSEKSRGLPRFILLSDNLKELHLSGTNLGCSVLSLIQGLQNLQFLKLTEDISITEAGEIICECGWFVSLKRLCFDVPVLPKIVIREKAMESLKSLQLFCIVLGGFSGITHLLHLEELVLPSNVTGPEADDLALQVSRHPMRPKFDRPLGDPGRSIGSKRMLTRKNGFQTLKLGKTS</sequence>
<evidence type="ECO:0000259" key="8">
    <source>
        <dbReference type="Pfam" id="PF18052"/>
    </source>
</evidence>
<feature type="domain" description="NB-ARC" evidence="7">
    <location>
        <begin position="162"/>
        <end position="343"/>
    </location>
</feature>
<dbReference type="InterPro" id="IPR041118">
    <property type="entry name" value="Rx_N"/>
</dbReference>
<keyword evidence="3" id="KW-0677">Repeat</keyword>
<dbReference type="Pfam" id="PF23598">
    <property type="entry name" value="LRR_14"/>
    <property type="match status" value="1"/>
</dbReference>
<organism evidence="11 12">
    <name type="scientific">Panicum virgatum</name>
    <name type="common">Blackwell switchgrass</name>
    <dbReference type="NCBI Taxonomy" id="38727"/>
    <lineage>
        <taxon>Eukaryota</taxon>
        <taxon>Viridiplantae</taxon>
        <taxon>Streptophyta</taxon>
        <taxon>Embryophyta</taxon>
        <taxon>Tracheophyta</taxon>
        <taxon>Spermatophyta</taxon>
        <taxon>Magnoliopsida</taxon>
        <taxon>Liliopsida</taxon>
        <taxon>Poales</taxon>
        <taxon>Poaceae</taxon>
        <taxon>PACMAD clade</taxon>
        <taxon>Panicoideae</taxon>
        <taxon>Panicodae</taxon>
        <taxon>Paniceae</taxon>
        <taxon>Panicinae</taxon>
        <taxon>Panicum</taxon>
        <taxon>Panicum sect. Hiantes</taxon>
    </lineage>
</organism>
<proteinExistence type="inferred from homology"/>
<dbReference type="InterPro" id="IPR036388">
    <property type="entry name" value="WH-like_DNA-bd_sf"/>
</dbReference>
<keyword evidence="12" id="KW-1185">Reference proteome</keyword>
<dbReference type="GO" id="GO:0043531">
    <property type="term" value="F:ADP binding"/>
    <property type="evidence" value="ECO:0007669"/>
    <property type="project" value="InterPro"/>
</dbReference>
<dbReference type="AlphaFoldDB" id="A0A8T0PDN9"/>
<gene>
    <name evidence="11" type="ORF">PVAP13_8NG342996</name>
</gene>
<evidence type="ECO:0000256" key="3">
    <source>
        <dbReference type="ARBA" id="ARBA00022737"/>
    </source>
</evidence>
<dbReference type="Pfam" id="PF00931">
    <property type="entry name" value="NB-ARC"/>
    <property type="match status" value="1"/>
</dbReference>
<dbReference type="SUPFAM" id="SSF52058">
    <property type="entry name" value="L domain-like"/>
    <property type="match status" value="1"/>
</dbReference>
<feature type="domain" description="Disease resistance N-terminal" evidence="8">
    <location>
        <begin position="14"/>
        <end position="89"/>
    </location>
</feature>
<evidence type="ECO:0000259" key="10">
    <source>
        <dbReference type="Pfam" id="PF23598"/>
    </source>
</evidence>
<dbReference type="Gene3D" id="1.10.10.10">
    <property type="entry name" value="Winged helix-like DNA-binding domain superfamily/Winged helix DNA-binding domain"/>
    <property type="match status" value="1"/>
</dbReference>
<dbReference type="InterPro" id="IPR027417">
    <property type="entry name" value="P-loop_NTPase"/>
</dbReference>
<dbReference type="InterPro" id="IPR055414">
    <property type="entry name" value="LRR_R13L4/SHOC2-like"/>
</dbReference>
<dbReference type="PRINTS" id="PR00364">
    <property type="entry name" value="DISEASERSIST"/>
</dbReference>
<evidence type="ECO:0000313" key="12">
    <source>
        <dbReference type="Proteomes" id="UP000823388"/>
    </source>
</evidence>
<accession>A0A8T0PDN9</accession>
<dbReference type="Gene3D" id="1.20.5.4130">
    <property type="match status" value="1"/>
</dbReference>
<dbReference type="Proteomes" id="UP000823388">
    <property type="component" value="Chromosome 8N"/>
</dbReference>
<dbReference type="Gene3D" id="3.40.50.300">
    <property type="entry name" value="P-loop containing nucleotide triphosphate hydrolases"/>
    <property type="match status" value="1"/>
</dbReference>
<dbReference type="GO" id="GO:0098542">
    <property type="term" value="P:defense response to other organism"/>
    <property type="evidence" value="ECO:0007669"/>
    <property type="project" value="TreeGrafter"/>
</dbReference>
<evidence type="ECO:0000313" key="11">
    <source>
        <dbReference type="EMBL" id="KAG2558779.1"/>
    </source>
</evidence>
<keyword evidence="5" id="KW-0611">Plant defense</keyword>
<dbReference type="Gene3D" id="3.80.10.10">
    <property type="entry name" value="Ribonuclease Inhibitor"/>
    <property type="match status" value="1"/>
</dbReference>
<comment type="similarity">
    <text evidence="1">Belongs to the disease resistance NB-LRR family.</text>
</comment>
<dbReference type="EMBL" id="CM029052">
    <property type="protein sequence ID" value="KAG2558779.1"/>
    <property type="molecule type" value="Genomic_DNA"/>
</dbReference>
<dbReference type="PANTHER" id="PTHR23155:SF1230">
    <property type="entry name" value="OS09G0517200 PROTEIN"/>
    <property type="match status" value="1"/>
</dbReference>
<feature type="domain" description="Disease resistance protein winged helix" evidence="9">
    <location>
        <begin position="440"/>
        <end position="510"/>
    </location>
</feature>
<dbReference type="SUPFAM" id="SSF52540">
    <property type="entry name" value="P-loop containing nucleoside triphosphate hydrolases"/>
    <property type="match status" value="1"/>
</dbReference>
<evidence type="ECO:0000259" key="7">
    <source>
        <dbReference type="Pfam" id="PF00931"/>
    </source>
</evidence>
<keyword evidence="4" id="KW-0547">Nucleotide-binding</keyword>
<name>A0A8T0PDN9_PANVG</name>
<evidence type="ECO:0000256" key="5">
    <source>
        <dbReference type="ARBA" id="ARBA00022821"/>
    </source>
</evidence>
<evidence type="ECO:0000256" key="2">
    <source>
        <dbReference type="ARBA" id="ARBA00022614"/>
    </source>
</evidence>
<dbReference type="PANTHER" id="PTHR23155">
    <property type="entry name" value="DISEASE RESISTANCE PROTEIN RP"/>
    <property type="match status" value="1"/>
</dbReference>
<evidence type="ECO:0000256" key="1">
    <source>
        <dbReference type="ARBA" id="ARBA00008894"/>
    </source>
</evidence>
<comment type="caution">
    <text evidence="11">The sequence shown here is derived from an EMBL/GenBank/DDBJ whole genome shotgun (WGS) entry which is preliminary data.</text>
</comment>
<keyword evidence="2" id="KW-0433">Leucine-rich repeat</keyword>
<evidence type="ECO:0000259" key="9">
    <source>
        <dbReference type="Pfam" id="PF23559"/>
    </source>
</evidence>
<evidence type="ECO:0000256" key="4">
    <source>
        <dbReference type="ARBA" id="ARBA00022741"/>
    </source>
</evidence>
<dbReference type="Pfam" id="PF23559">
    <property type="entry name" value="WHD_DRP"/>
    <property type="match status" value="1"/>
</dbReference>
<feature type="domain" description="Disease resistance R13L4/SHOC-2-like LRR" evidence="10">
    <location>
        <begin position="561"/>
        <end position="867"/>
    </location>
</feature>
<dbReference type="InterPro" id="IPR058922">
    <property type="entry name" value="WHD_DRP"/>
</dbReference>
<reference evidence="11" key="1">
    <citation type="submission" date="2020-05" db="EMBL/GenBank/DDBJ databases">
        <title>WGS assembly of Panicum virgatum.</title>
        <authorList>
            <person name="Lovell J.T."/>
            <person name="Jenkins J."/>
            <person name="Shu S."/>
            <person name="Juenger T.E."/>
            <person name="Schmutz J."/>
        </authorList>
    </citation>
    <scope>NUCLEOTIDE SEQUENCE</scope>
    <source>
        <strain evidence="11">AP13</strain>
    </source>
</reference>
<dbReference type="Pfam" id="PF18052">
    <property type="entry name" value="Rx_N"/>
    <property type="match status" value="1"/>
</dbReference>
<dbReference type="InterPro" id="IPR002182">
    <property type="entry name" value="NB-ARC"/>
</dbReference>
<keyword evidence="6" id="KW-0175">Coiled coil</keyword>
<evidence type="ECO:0008006" key="13">
    <source>
        <dbReference type="Google" id="ProtNLM"/>
    </source>
</evidence>
<dbReference type="InterPro" id="IPR044974">
    <property type="entry name" value="Disease_R_plants"/>
</dbReference>
<dbReference type="InterPro" id="IPR032675">
    <property type="entry name" value="LRR_dom_sf"/>
</dbReference>
<protein>
    <recommendedName>
        <fullName evidence="13">NB-ARC domain-containing protein</fullName>
    </recommendedName>
</protein>
<evidence type="ECO:0000256" key="6">
    <source>
        <dbReference type="ARBA" id="ARBA00023054"/>
    </source>
</evidence>